<evidence type="ECO:0000313" key="1">
    <source>
        <dbReference type="EMBL" id="KVH99170.1"/>
    </source>
</evidence>
<keyword evidence="2" id="KW-1185">Reference proteome</keyword>
<dbReference type="Proteomes" id="UP000243975">
    <property type="component" value="Unassembled WGS sequence"/>
</dbReference>
<sequence length="110" mass="12042">MIPTGPEASQAQAFTFLVRDQHLGANVGSTQGPIGLVRVGPCGVLATLKYGELPVFDNIRKCVTPIGPATFKKSFRLLRFFSCSLENHNCNNHIRIKINNAECQQLKEAS</sequence>
<name>A0A103XYA9_CYNCS</name>
<protein>
    <submittedName>
        <fullName evidence="1">Photosystem antenna protein-like protein</fullName>
    </submittedName>
</protein>
<accession>A0A103XYA9</accession>
<dbReference type="Gramene" id="KVH99170">
    <property type="protein sequence ID" value="KVH99170"/>
    <property type="gene ID" value="Ccrd_022601"/>
</dbReference>
<dbReference type="GO" id="GO:0009767">
    <property type="term" value="P:photosynthetic electron transport chain"/>
    <property type="evidence" value="ECO:0007669"/>
    <property type="project" value="InterPro"/>
</dbReference>
<dbReference type="EMBL" id="LEKV01003635">
    <property type="protein sequence ID" value="KVH99170.1"/>
    <property type="molecule type" value="Genomic_DNA"/>
</dbReference>
<dbReference type="InterPro" id="IPR044900">
    <property type="entry name" value="PSII_PsbC_sf"/>
</dbReference>
<comment type="caution">
    <text evidence="1">The sequence shown here is derived from an EMBL/GenBank/DDBJ whole genome shotgun (WGS) entry which is preliminary data.</text>
</comment>
<dbReference type="GO" id="GO:0009521">
    <property type="term" value="C:photosystem"/>
    <property type="evidence" value="ECO:0007669"/>
    <property type="project" value="InterPro"/>
</dbReference>
<dbReference type="SUPFAM" id="SSF161077">
    <property type="entry name" value="Photosystem II antenna protein-like"/>
    <property type="match status" value="1"/>
</dbReference>
<gene>
    <name evidence="1" type="ORF">Ccrd_022601</name>
</gene>
<proteinExistence type="predicted"/>
<dbReference type="STRING" id="59895.A0A103XYA9"/>
<dbReference type="InterPro" id="IPR036001">
    <property type="entry name" value="PS_II_antenna-like_sf"/>
</dbReference>
<dbReference type="AlphaFoldDB" id="A0A103XYA9"/>
<dbReference type="Gene3D" id="1.10.10.670">
    <property type="entry name" value="photosystem ii from thermosynechococcus elongatus"/>
    <property type="match status" value="1"/>
</dbReference>
<organism evidence="1 2">
    <name type="scientific">Cynara cardunculus var. scolymus</name>
    <name type="common">Globe artichoke</name>
    <name type="synonym">Cynara scolymus</name>
    <dbReference type="NCBI Taxonomy" id="59895"/>
    <lineage>
        <taxon>Eukaryota</taxon>
        <taxon>Viridiplantae</taxon>
        <taxon>Streptophyta</taxon>
        <taxon>Embryophyta</taxon>
        <taxon>Tracheophyta</taxon>
        <taxon>Spermatophyta</taxon>
        <taxon>Magnoliopsida</taxon>
        <taxon>eudicotyledons</taxon>
        <taxon>Gunneridae</taxon>
        <taxon>Pentapetalae</taxon>
        <taxon>asterids</taxon>
        <taxon>campanulids</taxon>
        <taxon>Asterales</taxon>
        <taxon>Asteraceae</taxon>
        <taxon>Carduoideae</taxon>
        <taxon>Cardueae</taxon>
        <taxon>Carduinae</taxon>
        <taxon>Cynara</taxon>
    </lineage>
</organism>
<evidence type="ECO:0000313" key="2">
    <source>
        <dbReference type="Proteomes" id="UP000243975"/>
    </source>
</evidence>
<reference evidence="1 2" key="1">
    <citation type="journal article" date="2016" name="Sci. Rep.">
        <title>The genome sequence of the outbreeding globe artichoke constructed de novo incorporating a phase-aware low-pass sequencing strategy of F1 progeny.</title>
        <authorList>
            <person name="Scaglione D."/>
            <person name="Reyes-Chin-Wo S."/>
            <person name="Acquadro A."/>
            <person name="Froenicke L."/>
            <person name="Portis E."/>
            <person name="Beitel C."/>
            <person name="Tirone M."/>
            <person name="Mauro R."/>
            <person name="Lo Monaco A."/>
            <person name="Mauromicale G."/>
            <person name="Faccioli P."/>
            <person name="Cattivelli L."/>
            <person name="Rieseberg L."/>
            <person name="Michelmore R."/>
            <person name="Lanteri S."/>
        </authorList>
    </citation>
    <scope>NUCLEOTIDE SEQUENCE [LARGE SCALE GENOMIC DNA]</scope>
    <source>
        <strain evidence="1">2C</strain>
    </source>
</reference>
<dbReference type="GO" id="GO:0016168">
    <property type="term" value="F:chlorophyll binding"/>
    <property type="evidence" value="ECO:0007669"/>
    <property type="project" value="InterPro"/>
</dbReference>